<evidence type="ECO:0000313" key="4">
    <source>
        <dbReference type="Proteomes" id="UP000823749"/>
    </source>
</evidence>
<keyword evidence="2" id="KW-0472">Membrane</keyword>
<protein>
    <submittedName>
        <fullName evidence="3">Uncharacterized protein</fullName>
    </submittedName>
</protein>
<reference evidence="3" key="1">
    <citation type="submission" date="2020-08" db="EMBL/GenBank/DDBJ databases">
        <title>Plant Genome Project.</title>
        <authorList>
            <person name="Zhang R.-G."/>
        </authorList>
    </citation>
    <scope>NUCLEOTIDE SEQUENCE</scope>
    <source>
        <strain evidence="3">WSP0</strain>
        <tissue evidence="3">Leaf</tissue>
    </source>
</reference>
<feature type="transmembrane region" description="Helical" evidence="2">
    <location>
        <begin position="20"/>
        <end position="44"/>
    </location>
</feature>
<dbReference type="EMBL" id="JACTNZ010000009">
    <property type="protein sequence ID" value="KAG5533021.1"/>
    <property type="molecule type" value="Genomic_DNA"/>
</dbReference>
<sequence>MARISPKLNPLTLNPKISALLAWVLMLLMGVGVISMVVVGMAGGKKKVTAKRARGGGSNRASEIEEEEEEIDAESQNSARMPFPCMISKICKSQKVRGPRFAHLEPLKPGALDASFVSKSKSQSHDPPSPKRKGKMAEMTKTPGPRKSKTLG</sequence>
<accession>A0AAV6IW68</accession>
<evidence type="ECO:0000256" key="2">
    <source>
        <dbReference type="SAM" id="Phobius"/>
    </source>
</evidence>
<feature type="compositionally biased region" description="Basic residues" evidence="1">
    <location>
        <begin position="45"/>
        <end position="54"/>
    </location>
</feature>
<feature type="compositionally biased region" description="Acidic residues" evidence="1">
    <location>
        <begin position="64"/>
        <end position="73"/>
    </location>
</feature>
<dbReference type="AlphaFoldDB" id="A0AAV6IW68"/>
<comment type="caution">
    <text evidence="3">The sequence shown here is derived from an EMBL/GenBank/DDBJ whole genome shotgun (WGS) entry which is preliminary data.</text>
</comment>
<evidence type="ECO:0000256" key="1">
    <source>
        <dbReference type="SAM" id="MobiDB-lite"/>
    </source>
</evidence>
<keyword evidence="2" id="KW-0812">Transmembrane</keyword>
<dbReference type="Proteomes" id="UP000823749">
    <property type="component" value="Chromosome 9"/>
</dbReference>
<feature type="region of interest" description="Disordered" evidence="1">
    <location>
        <begin position="113"/>
        <end position="152"/>
    </location>
</feature>
<proteinExistence type="predicted"/>
<feature type="region of interest" description="Disordered" evidence="1">
    <location>
        <begin position="45"/>
        <end position="77"/>
    </location>
</feature>
<organism evidence="3 4">
    <name type="scientific">Rhododendron griersonianum</name>
    <dbReference type="NCBI Taxonomy" id="479676"/>
    <lineage>
        <taxon>Eukaryota</taxon>
        <taxon>Viridiplantae</taxon>
        <taxon>Streptophyta</taxon>
        <taxon>Embryophyta</taxon>
        <taxon>Tracheophyta</taxon>
        <taxon>Spermatophyta</taxon>
        <taxon>Magnoliopsida</taxon>
        <taxon>eudicotyledons</taxon>
        <taxon>Gunneridae</taxon>
        <taxon>Pentapetalae</taxon>
        <taxon>asterids</taxon>
        <taxon>Ericales</taxon>
        <taxon>Ericaceae</taxon>
        <taxon>Ericoideae</taxon>
        <taxon>Rhodoreae</taxon>
        <taxon>Rhododendron</taxon>
    </lineage>
</organism>
<gene>
    <name evidence="3" type="ORF">RHGRI_027307</name>
</gene>
<evidence type="ECO:0000313" key="3">
    <source>
        <dbReference type="EMBL" id="KAG5533021.1"/>
    </source>
</evidence>
<keyword evidence="2" id="KW-1133">Transmembrane helix</keyword>
<keyword evidence="4" id="KW-1185">Reference proteome</keyword>
<name>A0AAV6IW68_9ERIC</name>